<reference evidence="13" key="1">
    <citation type="journal article" date="2019" name="Int. J. Syst. Evol. Microbiol.">
        <title>The Global Catalogue of Microorganisms (GCM) 10K type strain sequencing project: providing services to taxonomists for standard genome sequencing and annotation.</title>
        <authorList>
            <consortium name="The Broad Institute Genomics Platform"/>
            <consortium name="The Broad Institute Genome Sequencing Center for Infectious Disease"/>
            <person name="Wu L."/>
            <person name="Ma J."/>
        </authorList>
    </citation>
    <scope>NUCLEOTIDE SEQUENCE [LARGE SCALE GENOMIC DNA]</scope>
    <source>
        <strain evidence="13">CCUG 58728</strain>
    </source>
</reference>
<feature type="binding site" evidence="11">
    <location>
        <position position="113"/>
    </location>
    <ligand>
        <name>ATP</name>
        <dbReference type="ChEBI" id="CHEBI:30616"/>
    </ligand>
</feature>
<dbReference type="PANTHER" id="PTHR21087:SF16">
    <property type="entry name" value="SHIKIMATE KINASE 1, CHLOROPLASTIC"/>
    <property type="match status" value="1"/>
</dbReference>
<accession>A0ABV8CYA1</accession>
<keyword evidence="11" id="KW-0479">Metal-binding</keyword>
<dbReference type="Proteomes" id="UP001595901">
    <property type="component" value="Unassembled WGS sequence"/>
</dbReference>
<dbReference type="InterPro" id="IPR031322">
    <property type="entry name" value="Shikimate/glucono_kinase"/>
</dbReference>
<evidence type="ECO:0000313" key="12">
    <source>
        <dbReference type="EMBL" id="MFC3931233.1"/>
    </source>
</evidence>
<dbReference type="InterPro" id="IPR027417">
    <property type="entry name" value="P-loop_NTPase"/>
</dbReference>
<name>A0ABV8CYA1_9STRE</name>
<dbReference type="SUPFAM" id="SSF52540">
    <property type="entry name" value="P-loop containing nucleoside triphosphate hydrolases"/>
    <property type="match status" value="1"/>
</dbReference>
<evidence type="ECO:0000313" key="13">
    <source>
        <dbReference type="Proteomes" id="UP001595901"/>
    </source>
</evidence>
<evidence type="ECO:0000256" key="2">
    <source>
        <dbReference type="ARBA" id="ARBA00006997"/>
    </source>
</evidence>
<keyword evidence="11" id="KW-0460">Magnesium</keyword>
<evidence type="ECO:0000256" key="1">
    <source>
        <dbReference type="ARBA" id="ARBA00004842"/>
    </source>
</evidence>
<protein>
    <recommendedName>
        <fullName evidence="3 11">Shikimate kinase</fullName>
        <shortName evidence="11">SK</shortName>
        <ecNumber evidence="3 11">2.7.1.71</ecNumber>
    </recommendedName>
</protein>
<comment type="pathway">
    <text evidence="1 11">Metabolic intermediate biosynthesis; chorismate biosynthesis; chorismate from D-erythrose 4-phosphate and phosphoenolpyruvate: step 5/7.</text>
</comment>
<comment type="cofactor">
    <cofactor evidence="11">
        <name>Mg(2+)</name>
        <dbReference type="ChEBI" id="CHEBI:18420"/>
    </cofactor>
    <text evidence="11">Binds 1 Mg(2+) ion per subunit.</text>
</comment>
<dbReference type="InterPro" id="IPR000623">
    <property type="entry name" value="Shikimate_kinase/TSH1"/>
</dbReference>
<evidence type="ECO:0000256" key="5">
    <source>
        <dbReference type="ARBA" id="ARBA00022679"/>
    </source>
</evidence>
<dbReference type="HAMAP" id="MF_00109">
    <property type="entry name" value="Shikimate_kinase"/>
    <property type="match status" value="1"/>
</dbReference>
<dbReference type="Pfam" id="PF01202">
    <property type="entry name" value="SKI"/>
    <property type="match status" value="1"/>
</dbReference>
<keyword evidence="11" id="KW-0963">Cytoplasm</keyword>
<keyword evidence="5 11" id="KW-0808">Transferase</keyword>
<dbReference type="EC" id="2.7.1.71" evidence="3 11"/>
<feature type="binding site" evidence="11">
    <location>
        <position position="52"/>
    </location>
    <ligand>
        <name>substrate</name>
    </ligand>
</feature>
<comment type="subunit">
    <text evidence="11">Monomer.</text>
</comment>
<dbReference type="GO" id="GO:0004765">
    <property type="term" value="F:shikimate kinase activity"/>
    <property type="evidence" value="ECO:0007669"/>
    <property type="project" value="UniProtKB-EC"/>
</dbReference>
<keyword evidence="13" id="KW-1185">Reference proteome</keyword>
<dbReference type="EMBL" id="JBHSAC010000001">
    <property type="protein sequence ID" value="MFC3931233.1"/>
    <property type="molecule type" value="Genomic_DNA"/>
</dbReference>
<feature type="binding site" evidence="11">
    <location>
        <begin position="10"/>
        <end position="15"/>
    </location>
    <ligand>
        <name>ATP</name>
        <dbReference type="ChEBI" id="CHEBI:30616"/>
    </ligand>
</feature>
<evidence type="ECO:0000256" key="9">
    <source>
        <dbReference type="ARBA" id="ARBA00023141"/>
    </source>
</evidence>
<organism evidence="12 13">
    <name type="scientific">Streptococcus dentapri</name>
    <dbReference type="NCBI Taxonomy" id="573564"/>
    <lineage>
        <taxon>Bacteria</taxon>
        <taxon>Bacillati</taxon>
        <taxon>Bacillota</taxon>
        <taxon>Bacilli</taxon>
        <taxon>Lactobacillales</taxon>
        <taxon>Streptococcaceae</taxon>
        <taxon>Streptococcus</taxon>
    </lineage>
</organism>
<keyword evidence="9 11" id="KW-0057">Aromatic amino acid biosynthesis</keyword>
<sequence length="158" mass="17693">MAKFLIGFMGSGKSTIAKLLDENFVDMDILITEKINMPIADFFADQGEAAFRQIESQTLADLAETDQVISTGGGVVVSPANRDILAANPETIYLKADFDTLYQRIAQDEKNIRPLFVNNSKADFRAIFEERQKLYEQAATRIIDVRNKTPEEIVEEIG</sequence>
<dbReference type="CDD" id="cd00464">
    <property type="entry name" value="SK"/>
    <property type="match status" value="1"/>
</dbReference>
<keyword evidence="6 11" id="KW-0547">Nucleotide-binding</keyword>
<dbReference type="PROSITE" id="PS01128">
    <property type="entry name" value="SHIKIMATE_KINASE"/>
    <property type="match status" value="1"/>
</dbReference>
<feature type="binding site" evidence="11">
    <location>
        <position position="73"/>
    </location>
    <ligand>
        <name>substrate</name>
    </ligand>
</feature>
<comment type="catalytic activity">
    <reaction evidence="10 11">
        <text>shikimate + ATP = 3-phosphoshikimate + ADP + H(+)</text>
        <dbReference type="Rhea" id="RHEA:13121"/>
        <dbReference type="ChEBI" id="CHEBI:15378"/>
        <dbReference type="ChEBI" id="CHEBI:30616"/>
        <dbReference type="ChEBI" id="CHEBI:36208"/>
        <dbReference type="ChEBI" id="CHEBI:145989"/>
        <dbReference type="ChEBI" id="CHEBI:456216"/>
        <dbReference type="EC" id="2.7.1.71"/>
    </reaction>
</comment>
<feature type="binding site" evidence="11">
    <location>
        <position position="28"/>
    </location>
    <ligand>
        <name>substrate</name>
    </ligand>
</feature>
<comment type="caution">
    <text evidence="11">Lacks conserved residue(s) required for the propagation of feature annotation.</text>
</comment>
<keyword evidence="4 11" id="KW-0028">Amino-acid biosynthesis</keyword>
<evidence type="ECO:0000256" key="11">
    <source>
        <dbReference type="HAMAP-Rule" id="MF_00109"/>
    </source>
</evidence>
<feature type="binding site" evidence="11">
    <location>
        <position position="131"/>
    </location>
    <ligand>
        <name>substrate</name>
    </ligand>
</feature>
<feature type="binding site" evidence="11">
    <location>
        <position position="14"/>
    </location>
    <ligand>
        <name>Mg(2+)</name>
        <dbReference type="ChEBI" id="CHEBI:18420"/>
    </ligand>
</feature>
<comment type="similarity">
    <text evidence="2 11">Belongs to the shikimate kinase family.</text>
</comment>
<evidence type="ECO:0000256" key="10">
    <source>
        <dbReference type="ARBA" id="ARBA00048567"/>
    </source>
</evidence>
<keyword evidence="7 11" id="KW-0418">Kinase</keyword>
<comment type="function">
    <text evidence="11">Catalyzes the specific phosphorylation of the 3-hydroxyl group of shikimic acid using ATP as a cosubstrate.</text>
</comment>
<comment type="caution">
    <text evidence="12">The sequence shown here is derived from an EMBL/GenBank/DDBJ whole genome shotgun (WGS) entry which is preliminary data.</text>
</comment>
<dbReference type="Gene3D" id="3.40.50.300">
    <property type="entry name" value="P-loop containing nucleotide triphosphate hydrolases"/>
    <property type="match status" value="1"/>
</dbReference>
<proteinExistence type="inferred from homology"/>
<dbReference type="PANTHER" id="PTHR21087">
    <property type="entry name" value="SHIKIMATE KINASE"/>
    <property type="match status" value="1"/>
</dbReference>
<evidence type="ECO:0000256" key="8">
    <source>
        <dbReference type="ARBA" id="ARBA00022840"/>
    </source>
</evidence>
<evidence type="ECO:0000256" key="6">
    <source>
        <dbReference type="ARBA" id="ARBA00022741"/>
    </source>
</evidence>
<dbReference type="PRINTS" id="PR01100">
    <property type="entry name" value="SHIKIMTKNASE"/>
</dbReference>
<evidence type="ECO:0000256" key="7">
    <source>
        <dbReference type="ARBA" id="ARBA00022777"/>
    </source>
</evidence>
<evidence type="ECO:0000256" key="3">
    <source>
        <dbReference type="ARBA" id="ARBA00012154"/>
    </source>
</evidence>
<evidence type="ECO:0000256" key="4">
    <source>
        <dbReference type="ARBA" id="ARBA00022605"/>
    </source>
</evidence>
<gene>
    <name evidence="11" type="primary">aroK</name>
    <name evidence="12" type="ORF">ACFOSE_00085</name>
</gene>
<dbReference type="InterPro" id="IPR023000">
    <property type="entry name" value="Shikimate_kinase_CS"/>
</dbReference>
<comment type="subcellular location">
    <subcellularLocation>
        <location evidence="11">Cytoplasm</location>
    </subcellularLocation>
</comment>
<keyword evidence="8 11" id="KW-0067">ATP-binding</keyword>
<dbReference type="RefSeq" id="WP_380428948.1">
    <property type="nucleotide sequence ID" value="NZ_JBHSAC010000001.1"/>
</dbReference>